<dbReference type="PANTHER" id="PTHR42681:SF1">
    <property type="entry name" value="MALONYL-COA-ACYL CARRIER PROTEIN TRANSACYLASE, MITOCHONDRIAL"/>
    <property type="match status" value="1"/>
</dbReference>
<dbReference type="GO" id="GO:0005835">
    <property type="term" value="C:fatty acid synthase complex"/>
    <property type="evidence" value="ECO:0007669"/>
    <property type="project" value="InterPro"/>
</dbReference>
<dbReference type="GO" id="GO:0006633">
    <property type="term" value="P:fatty acid biosynthetic process"/>
    <property type="evidence" value="ECO:0007669"/>
    <property type="project" value="InterPro"/>
</dbReference>
<dbReference type="SMART" id="SM01190">
    <property type="entry name" value="EMP24_GP25L"/>
    <property type="match status" value="1"/>
</dbReference>
<evidence type="ECO:0000256" key="2">
    <source>
        <dbReference type="ARBA" id="ARBA00022679"/>
    </source>
</evidence>
<keyword evidence="6" id="KW-0472">Membrane</keyword>
<evidence type="ECO:0000256" key="5">
    <source>
        <dbReference type="SAM" id="MobiDB-lite"/>
    </source>
</evidence>
<sequence>MRDEKKAKELLRRRQRRNEHQSPGARLPEQRTFSQPSSSFNASSWVASGVAPPLGGVNAAGTGEGYKGREMRQMKTALILPGQGSQYVSMSEDLYNLYPSARRVWHQAEKTLTAFIKGQPVDGGDAFQPGASREKFEKQLLVGTALEKKLNKDMPLHQGWFLDLVFRGDQLQLTSAENAKPAIFTCTMALLTVLQEEFGINLAEEKIDWVAGHGTGEYAALVIAKSMHFNDAIRAIRYRGLEVMNSLANNPVLFPEGCTRPESVYETWGFTNAASGKGNRLLGEEEGVVGALATQRSNDGRRSSYWKGTQVSAVVLRPGRLDDALQEVEVVQSEIRNGAIPGVACDEFVAVSNINSQLQIVVSGTRVGVSYLCDRLRFKQLGARAVNLPVAGPFHTSMVADAAKAYKALVDEIPIAPHTSSMHSVSSVTGEVHNDVERTREDLGKALALPVLWMKTINTLIENDLSKELAFREQKKEPHGIRMNPSPTADTLDLPGSEYELYHTQRCTACLVVRRLLMSGHEMQKRGHVCVFALVACIALLVIPGAQAASLSTKIIPHKKSCFYSWVDQVHEKVGFYFAVQEGGDFDIDYSIVAPSNKVILEGKKSSQEDFVFTANEFGEYTFCFDNVGSSKEDKMVDFDITVESEPRSELPITKAALLADKSTPVENSMSKLDSDLAAIERTLRFFRMRENQGFSLVELTKQRILRFSILEMLAIVGISVGQVAFVRFLFDRSGGTRYSV</sequence>
<evidence type="ECO:0000256" key="6">
    <source>
        <dbReference type="SAM" id="Phobius"/>
    </source>
</evidence>
<dbReference type="InterPro" id="IPR003965">
    <property type="entry name" value="Fatty_acid_synthase"/>
</dbReference>
<dbReference type="EC" id="2.3.1.39" evidence="1"/>
<dbReference type="Gene3D" id="3.40.366.10">
    <property type="entry name" value="Malonyl-Coenzyme A Acyl Carrier Protein, domain 2"/>
    <property type="match status" value="2"/>
</dbReference>
<comment type="catalytic activity">
    <reaction evidence="4">
        <text>holo-[ACP] + malonyl-CoA = malonyl-[ACP] + CoA</text>
        <dbReference type="Rhea" id="RHEA:41792"/>
        <dbReference type="Rhea" id="RHEA-COMP:9623"/>
        <dbReference type="Rhea" id="RHEA-COMP:9685"/>
        <dbReference type="ChEBI" id="CHEBI:57287"/>
        <dbReference type="ChEBI" id="CHEBI:57384"/>
        <dbReference type="ChEBI" id="CHEBI:64479"/>
        <dbReference type="ChEBI" id="CHEBI:78449"/>
        <dbReference type="EC" id="2.3.1.39"/>
    </reaction>
</comment>
<dbReference type="STRING" id="2020962.A0A2N1J913"/>
<evidence type="ECO:0000256" key="3">
    <source>
        <dbReference type="ARBA" id="ARBA00023315"/>
    </source>
</evidence>
<dbReference type="SUPFAM" id="SSF52151">
    <property type="entry name" value="FabD/lysophospholipase-like"/>
    <property type="match status" value="1"/>
</dbReference>
<gene>
    <name evidence="8" type="ORF">MVES_002818</name>
</gene>
<dbReference type="InterPro" id="IPR050858">
    <property type="entry name" value="Mal-CoA-ACP_Trans/PKS_FabD"/>
</dbReference>
<dbReference type="Pfam" id="PF00698">
    <property type="entry name" value="Acyl_transf_1"/>
    <property type="match status" value="1"/>
</dbReference>
<feature type="transmembrane region" description="Helical" evidence="6">
    <location>
        <begin position="531"/>
        <end position="551"/>
    </location>
</feature>
<keyword evidence="9" id="KW-1185">Reference proteome</keyword>
<dbReference type="AlphaFoldDB" id="A0A2N1J913"/>
<evidence type="ECO:0000256" key="1">
    <source>
        <dbReference type="ARBA" id="ARBA00013258"/>
    </source>
</evidence>
<evidence type="ECO:0000256" key="4">
    <source>
        <dbReference type="ARBA" id="ARBA00048462"/>
    </source>
</evidence>
<keyword evidence="6" id="KW-0812">Transmembrane</keyword>
<dbReference type="Proteomes" id="UP000232875">
    <property type="component" value="Unassembled WGS sequence"/>
</dbReference>
<feature type="compositionally biased region" description="Basic and acidic residues" evidence="5">
    <location>
        <begin position="1"/>
        <end position="12"/>
    </location>
</feature>
<dbReference type="InterPro" id="IPR016035">
    <property type="entry name" value="Acyl_Trfase/lysoPLipase"/>
</dbReference>
<dbReference type="SUPFAM" id="SSF101576">
    <property type="entry name" value="Supernatant protein factor (SPF), C-terminal domain"/>
    <property type="match status" value="1"/>
</dbReference>
<dbReference type="GO" id="GO:0004312">
    <property type="term" value="F:fatty acid synthase activity"/>
    <property type="evidence" value="ECO:0007669"/>
    <property type="project" value="InterPro"/>
</dbReference>
<dbReference type="EMBL" id="KZ454992">
    <property type="protein sequence ID" value="PKI82972.1"/>
    <property type="molecule type" value="Genomic_DNA"/>
</dbReference>
<dbReference type="PROSITE" id="PS50866">
    <property type="entry name" value="GOLD"/>
    <property type="match status" value="1"/>
</dbReference>
<evidence type="ECO:0000313" key="9">
    <source>
        <dbReference type="Proteomes" id="UP000232875"/>
    </source>
</evidence>
<keyword evidence="2" id="KW-0808">Transferase</keyword>
<accession>A0A2N1J913</accession>
<feature type="compositionally biased region" description="Low complexity" evidence="5">
    <location>
        <begin position="34"/>
        <end position="44"/>
    </location>
</feature>
<keyword evidence="6" id="KW-1133">Transmembrane helix</keyword>
<dbReference type="SMART" id="SM00827">
    <property type="entry name" value="PKS_AT"/>
    <property type="match status" value="1"/>
</dbReference>
<proteinExistence type="predicted"/>
<organism evidence="8 9">
    <name type="scientific">Malassezia vespertilionis</name>
    <dbReference type="NCBI Taxonomy" id="2020962"/>
    <lineage>
        <taxon>Eukaryota</taxon>
        <taxon>Fungi</taxon>
        <taxon>Dikarya</taxon>
        <taxon>Basidiomycota</taxon>
        <taxon>Ustilaginomycotina</taxon>
        <taxon>Malasseziomycetes</taxon>
        <taxon>Malasseziales</taxon>
        <taxon>Malasseziaceae</taxon>
        <taxon>Malassezia</taxon>
    </lineage>
</organism>
<feature type="transmembrane region" description="Helical" evidence="6">
    <location>
        <begin position="710"/>
        <end position="731"/>
    </location>
</feature>
<dbReference type="InterPro" id="IPR001227">
    <property type="entry name" value="Ac_transferase_dom_sf"/>
</dbReference>
<dbReference type="PANTHER" id="PTHR42681">
    <property type="entry name" value="MALONYL-COA-ACYL CARRIER PROTEIN TRANSACYLASE, MITOCHONDRIAL"/>
    <property type="match status" value="1"/>
</dbReference>
<feature type="domain" description="GOLD" evidence="7">
    <location>
        <begin position="560"/>
        <end position="643"/>
    </location>
</feature>
<feature type="region of interest" description="Disordered" evidence="5">
    <location>
        <begin position="1"/>
        <end position="44"/>
    </location>
</feature>
<name>A0A2N1J913_9BASI</name>
<reference evidence="8 9" key="1">
    <citation type="submission" date="2017-10" db="EMBL/GenBank/DDBJ databases">
        <title>A novel species of cold-tolerant Malassezia isolated from bats.</title>
        <authorList>
            <person name="Lorch J.M."/>
            <person name="Palmer J.M."/>
            <person name="Vanderwolf K.J."/>
            <person name="Schmidt K.Z."/>
            <person name="Verant M.L."/>
            <person name="Weller T.J."/>
            <person name="Blehert D.S."/>
        </authorList>
    </citation>
    <scope>NUCLEOTIDE SEQUENCE [LARGE SCALE GENOMIC DNA]</scope>
    <source>
        <strain evidence="8 9">NWHC:44797-103</strain>
    </source>
</reference>
<protein>
    <recommendedName>
        <fullName evidence="1">[acyl-carrier-protein] S-malonyltransferase</fullName>
        <ecNumber evidence="1">2.3.1.39</ecNumber>
    </recommendedName>
</protein>
<evidence type="ECO:0000259" key="7">
    <source>
        <dbReference type="PROSITE" id="PS50866"/>
    </source>
</evidence>
<keyword evidence="3" id="KW-0012">Acyltransferase</keyword>
<dbReference type="OrthoDB" id="1929172at2759"/>
<dbReference type="GO" id="GO:0004314">
    <property type="term" value="F:[acyl-carrier-protein] S-malonyltransferase activity"/>
    <property type="evidence" value="ECO:0007669"/>
    <property type="project" value="UniProtKB-EC"/>
</dbReference>
<dbReference type="GO" id="GO:0005739">
    <property type="term" value="C:mitochondrion"/>
    <property type="evidence" value="ECO:0007669"/>
    <property type="project" value="TreeGrafter"/>
</dbReference>
<dbReference type="Pfam" id="PF01105">
    <property type="entry name" value="EMP24_GP25L"/>
    <property type="match status" value="1"/>
</dbReference>
<evidence type="ECO:0000313" key="8">
    <source>
        <dbReference type="EMBL" id="PKI82972.1"/>
    </source>
</evidence>
<dbReference type="PRINTS" id="PR01483">
    <property type="entry name" value="FASYNTHASE"/>
</dbReference>
<dbReference type="InterPro" id="IPR014043">
    <property type="entry name" value="Acyl_transferase_dom"/>
</dbReference>
<dbReference type="InterPro" id="IPR036598">
    <property type="entry name" value="GOLD_dom_sf"/>
</dbReference>
<dbReference type="InterPro" id="IPR009038">
    <property type="entry name" value="GOLD_dom"/>
</dbReference>